<name>A0ABT5HDR7_9BACE</name>
<evidence type="ECO:0000256" key="1">
    <source>
        <dbReference type="SAM" id="SignalP"/>
    </source>
</evidence>
<evidence type="ECO:0000313" key="2">
    <source>
        <dbReference type="EMBL" id="MDC7138689.1"/>
    </source>
</evidence>
<evidence type="ECO:0008006" key="4">
    <source>
        <dbReference type="Google" id="ProtNLM"/>
    </source>
</evidence>
<feature type="chain" id="PRO_5047530831" description="DUF4840 domain-containing protein" evidence="1">
    <location>
        <begin position="20"/>
        <end position="200"/>
    </location>
</feature>
<organism evidence="2 3">
    <name type="scientific">Bacteroides zhangwenhongii</name>
    <dbReference type="NCBI Taxonomy" id="2650157"/>
    <lineage>
        <taxon>Bacteria</taxon>
        <taxon>Pseudomonadati</taxon>
        <taxon>Bacteroidota</taxon>
        <taxon>Bacteroidia</taxon>
        <taxon>Bacteroidales</taxon>
        <taxon>Bacteroidaceae</taxon>
        <taxon>Bacteroides</taxon>
    </lineage>
</organism>
<gene>
    <name evidence="2" type="ORF">PQG98_20460</name>
</gene>
<keyword evidence="1" id="KW-0732">Signal</keyword>
<reference evidence="2 3" key="1">
    <citation type="submission" date="2023-01" db="EMBL/GenBank/DDBJ databases">
        <title>Exploring GABA producing Bacteroides strains toward improving mental health.</title>
        <authorList>
            <person name="Yousuf B."/>
            <person name="Bouhlel N.E."/>
            <person name="Mottawea W."/>
            <person name="Hammami R."/>
        </authorList>
    </citation>
    <scope>NUCLEOTIDE SEQUENCE [LARGE SCALE GENOMIC DNA]</scope>
    <source>
        <strain evidence="2 3">UO.H1054</strain>
    </source>
</reference>
<keyword evidence="3" id="KW-1185">Reference proteome</keyword>
<protein>
    <recommendedName>
        <fullName evidence="4">DUF4840 domain-containing protein</fullName>
    </recommendedName>
</protein>
<dbReference type="Proteomes" id="UP001215398">
    <property type="component" value="Unassembled WGS sequence"/>
</dbReference>
<feature type="signal peptide" evidence="1">
    <location>
        <begin position="1"/>
        <end position="19"/>
    </location>
</feature>
<dbReference type="EMBL" id="JAQPYS010000119">
    <property type="protein sequence ID" value="MDC7138689.1"/>
    <property type="molecule type" value="Genomic_DNA"/>
</dbReference>
<sequence length="200" mass="22510">MKKYFYLFFVALFATMSFALTSCSDDDDEPNDPNNDTATFTYNGEKLYVRDSGTLDNIKIDNMMQMGFSLYKTSDPYSGEDLDIYPKASVTLEIKPFDVNTTPKGTKLNIVTSRYTWIEDYSNGFQIGSQNTSGVEYYFKPTSGEVSFEGYDSKNNTVTIKVNLTMTNQSKSTTLNGTVVCEYEADSYTSSEYGGSDYPY</sequence>
<dbReference type="RefSeq" id="WP_272721375.1">
    <property type="nucleotide sequence ID" value="NZ_JAQPYS010000119.1"/>
</dbReference>
<accession>A0ABT5HDR7</accession>
<evidence type="ECO:0000313" key="3">
    <source>
        <dbReference type="Proteomes" id="UP001215398"/>
    </source>
</evidence>
<dbReference type="PROSITE" id="PS51257">
    <property type="entry name" value="PROKAR_LIPOPROTEIN"/>
    <property type="match status" value="1"/>
</dbReference>
<proteinExistence type="predicted"/>
<comment type="caution">
    <text evidence="2">The sequence shown here is derived from an EMBL/GenBank/DDBJ whole genome shotgun (WGS) entry which is preliminary data.</text>
</comment>